<evidence type="ECO:0000313" key="10">
    <source>
        <dbReference type="EMBL" id="WIM70129.1"/>
    </source>
</evidence>
<dbReference type="GO" id="GO:0008939">
    <property type="term" value="F:nicotinate-nucleotide-dimethylbenzimidazole phosphoribosyltransferase activity"/>
    <property type="evidence" value="ECO:0007669"/>
    <property type="project" value="UniProtKB-EC"/>
</dbReference>
<dbReference type="CDD" id="cd02439">
    <property type="entry name" value="DMB-PRT_CobT"/>
    <property type="match status" value="1"/>
</dbReference>
<evidence type="ECO:0000256" key="9">
    <source>
        <dbReference type="ARBA" id="ARBA00047340"/>
    </source>
</evidence>
<accession>A0ABY8VPN3</accession>
<evidence type="ECO:0000256" key="3">
    <source>
        <dbReference type="ARBA" id="ARBA00011991"/>
    </source>
</evidence>
<dbReference type="PANTHER" id="PTHR43463">
    <property type="entry name" value="NICOTINATE-NUCLEOTIDE--DIMETHYLBENZIMIDAZOLE PHOSPHORIBOSYLTRANSFERASE"/>
    <property type="match status" value="1"/>
</dbReference>
<dbReference type="Pfam" id="PF02277">
    <property type="entry name" value="DBI_PRT"/>
    <property type="match status" value="1"/>
</dbReference>
<dbReference type="EC" id="2.4.2.21" evidence="3"/>
<comment type="pathway">
    <text evidence="1">Nucleoside biosynthesis; alpha-ribazole biosynthesis; alpha-ribazole from 5,6-dimethylbenzimidazole: step 1/2.</text>
</comment>
<keyword evidence="6 10" id="KW-0328">Glycosyltransferase</keyword>
<dbReference type="Gene3D" id="3.40.50.10210">
    <property type="match status" value="1"/>
</dbReference>
<dbReference type="InterPro" id="IPR036087">
    <property type="entry name" value="Nict_dMeBzImd_PRibTrfase_sf"/>
</dbReference>
<dbReference type="EMBL" id="CP126970">
    <property type="protein sequence ID" value="WIM70129.1"/>
    <property type="molecule type" value="Genomic_DNA"/>
</dbReference>
<evidence type="ECO:0000256" key="4">
    <source>
        <dbReference type="ARBA" id="ARBA00015486"/>
    </source>
</evidence>
<dbReference type="RefSeq" id="WP_284874722.1">
    <property type="nucleotide sequence ID" value="NZ_CP126970.1"/>
</dbReference>
<name>A0ABY8VPN3_9CORY</name>
<evidence type="ECO:0000256" key="2">
    <source>
        <dbReference type="ARBA" id="ARBA00007110"/>
    </source>
</evidence>
<comment type="catalytic activity">
    <reaction evidence="9">
        <text>5,6-dimethylbenzimidazole + nicotinate beta-D-ribonucleotide = alpha-ribazole 5'-phosphate + nicotinate + H(+)</text>
        <dbReference type="Rhea" id="RHEA:11196"/>
        <dbReference type="ChEBI" id="CHEBI:15378"/>
        <dbReference type="ChEBI" id="CHEBI:15890"/>
        <dbReference type="ChEBI" id="CHEBI:32544"/>
        <dbReference type="ChEBI" id="CHEBI:57502"/>
        <dbReference type="ChEBI" id="CHEBI:57918"/>
        <dbReference type="EC" id="2.4.2.21"/>
    </reaction>
</comment>
<dbReference type="Proteomes" id="UP001238805">
    <property type="component" value="Chromosome"/>
</dbReference>
<evidence type="ECO:0000256" key="6">
    <source>
        <dbReference type="ARBA" id="ARBA00022676"/>
    </source>
</evidence>
<dbReference type="NCBIfam" id="NF000996">
    <property type="entry name" value="PRK00105.1"/>
    <property type="match status" value="1"/>
</dbReference>
<dbReference type="InterPro" id="IPR023195">
    <property type="entry name" value="Nict_dMeBzImd_PRibTrfase_N"/>
</dbReference>
<dbReference type="Gene3D" id="1.10.1610.10">
    <property type="match status" value="1"/>
</dbReference>
<keyword evidence="11" id="KW-1185">Reference proteome</keyword>
<evidence type="ECO:0000256" key="5">
    <source>
        <dbReference type="ARBA" id="ARBA00022573"/>
    </source>
</evidence>
<dbReference type="InterPro" id="IPR003200">
    <property type="entry name" value="Nict_dMeBzImd_PRibTrfase"/>
</dbReference>
<gene>
    <name evidence="10" type="ORF">QP029_13265</name>
</gene>
<protein>
    <recommendedName>
        <fullName evidence="4">Nicotinate-nucleotide--dimethylbenzimidazole phosphoribosyltransferase</fullName>
        <ecNumber evidence="3">2.4.2.21</ecNumber>
    </recommendedName>
    <alternativeName>
        <fullName evidence="8">N(1)-alpha-phosphoribosyltransferase</fullName>
    </alternativeName>
</protein>
<reference evidence="10 11" key="1">
    <citation type="submission" date="2023-05" db="EMBL/GenBank/DDBJ databases">
        <title>Corynebacterium suedekumii sp. nov. and Corynebacterium breve sp. nov. isolated from raw cow's milk.</title>
        <authorList>
            <person name="Baer M.K."/>
            <person name="Mehl L."/>
            <person name="Hellmuth R."/>
            <person name="Marke G."/>
            <person name="Lipski A."/>
        </authorList>
    </citation>
    <scope>NUCLEOTIDE SEQUENCE [LARGE SCALE GENOMIC DNA]</scope>
    <source>
        <strain evidence="10 11">LM112</strain>
    </source>
</reference>
<dbReference type="SUPFAM" id="SSF52733">
    <property type="entry name" value="Nicotinate mononucleotide:5,6-dimethylbenzimidazole phosphoribosyltransferase (CobT)"/>
    <property type="match status" value="1"/>
</dbReference>
<dbReference type="PANTHER" id="PTHR43463:SF1">
    <property type="entry name" value="NICOTINATE-NUCLEOTIDE--DIMETHYLBENZIMIDAZOLE PHOSPHORIBOSYLTRANSFERASE"/>
    <property type="match status" value="1"/>
</dbReference>
<evidence type="ECO:0000256" key="7">
    <source>
        <dbReference type="ARBA" id="ARBA00022679"/>
    </source>
</evidence>
<organism evidence="10 11">
    <name type="scientific">Corynebacterium suedekumii</name>
    <dbReference type="NCBI Taxonomy" id="3049801"/>
    <lineage>
        <taxon>Bacteria</taxon>
        <taxon>Bacillati</taxon>
        <taxon>Actinomycetota</taxon>
        <taxon>Actinomycetes</taxon>
        <taxon>Mycobacteriales</taxon>
        <taxon>Corynebacteriaceae</taxon>
        <taxon>Corynebacterium</taxon>
    </lineage>
</organism>
<keyword evidence="5" id="KW-0169">Cobalamin biosynthesis</keyword>
<comment type="similarity">
    <text evidence="2">Belongs to the CobT family.</text>
</comment>
<evidence type="ECO:0000256" key="8">
    <source>
        <dbReference type="ARBA" id="ARBA00030686"/>
    </source>
</evidence>
<proteinExistence type="inferred from homology"/>
<evidence type="ECO:0000313" key="11">
    <source>
        <dbReference type="Proteomes" id="UP001238805"/>
    </source>
</evidence>
<keyword evidence="7 10" id="KW-0808">Transferase</keyword>
<evidence type="ECO:0000256" key="1">
    <source>
        <dbReference type="ARBA" id="ARBA00005049"/>
    </source>
</evidence>
<sequence>MDSTPLFDAVAAPDEQAREDVFTRLAQADTVGAGLGRLGEVAGWVAACQGQVPPRPVTRARVVVFAGDHGIAARGVSLLDPGTSVVQTEQVREGAGAVNVLARAAGASIRMVDVSLDHEAWGDERVARSSGAVDVEDAMTAEQFDRALEIGRRIADQEVDGGADLLIPGDLGVGGTTVAASVLGAFTRTEPVAIVGPGVGMTDGMWKIKVSVIRDAMFRVRGLAAQPLEVLRMVSSPDFVALVGFIAQAAVRRTPLLLDGALVTTAAYVAERLAPGARDWFWAGQLTPEPAHLIALQALDLTPLIALDMTAGQGTGALAALPLVTSAVELVADELSSCG</sequence>